<evidence type="ECO:0000313" key="1">
    <source>
        <dbReference type="EMBL" id="RUO51548.1"/>
    </source>
</evidence>
<dbReference type="Proteomes" id="UP000287198">
    <property type="component" value="Unassembled WGS sequence"/>
</dbReference>
<protein>
    <recommendedName>
        <fullName evidence="3">DUF945 domain-containing protein</fullName>
    </recommendedName>
</protein>
<accession>A0A432XS57</accession>
<dbReference type="Pfam" id="PF06097">
    <property type="entry name" value="DUF945"/>
    <property type="match status" value="1"/>
</dbReference>
<dbReference type="EMBL" id="PIPW01000004">
    <property type="protein sequence ID" value="RUO51548.1"/>
    <property type="molecule type" value="Genomic_DNA"/>
</dbReference>
<proteinExistence type="predicted"/>
<comment type="caution">
    <text evidence="1">The sequence shown here is derived from an EMBL/GenBank/DDBJ whole genome shotgun (WGS) entry which is preliminary data.</text>
</comment>
<dbReference type="InterPro" id="IPR010352">
    <property type="entry name" value="DUF945"/>
</dbReference>
<reference evidence="2" key="1">
    <citation type="journal article" date="2018" name="Front. Microbiol.">
        <title>Genome-Based Analysis Reveals the Taxonomy and Diversity of the Family Idiomarinaceae.</title>
        <authorList>
            <person name="Liu Y."/>
            <person name="Lai Q."/>
            <person name="Shao Z."/>
        </authorList>
    </citation>
    <scope>NUCLEOTIDE SEQUENCE [LARGE SCALE GENOMIC DNA]</scope>
    <source>
        <strain evidence="2">BH195</strain>
    </source>
</reference>
<dbReference type="OrthoDB" id="6320601at2"/>
<name>A0A432XS57_9GAMM</name>
<evidence type="ECO:0008006" key="3">
    <source>
        <dbReference type="Google" id="ProtNLM"/>
    </source>
</evidence>
<sequence length="479" mass="51509">MSKKGIVIGVVVVAAALSITPYVIGSQTESAIQDQVALFDSSQPMYQARVVSYDRGWLSSNAVIEVGIDLDDLGLGDEVETGVATSSFQLSVQHGPILTDQGLSLGLASWQLSNDGRGLEDYVQWDKEQLLYLQQGSVSLAGNATYSDAIPQLSNTANTGEVSFTLAEYVGHGSYDGETLIYDGLFSDFVLSVESLMVEMRNAKLSMVASADIATILKGDFYTGTGQLLLDSATVTTAEAGEVAAVDELSMDYITSLSEDTSTNTTLAHMNINYGANSLRINGVEVANLRFDTAINNLDKTFLDAYLEQIRAGFGEDPEQMTIMLSELFESHGLAFLQAQPELAVTEFSGILPQGAFNANAAMSVAGVTALPDSMEDDAFWRQHLRVDSDATIAKPLLQWATTSYVHMSLVNAGQANELTAEQLDQIAAQQAAMMIQAFIQQGVLREEDDTYIFDFAIADGMMTINGQSMPLNQAMGAM</sequence>
<evidence type="ECO:0000313" key="2">
    <source>
        <dbReference type="Proteomes" id="UP000287198"/>
    </source>
</evidence>
<dbReference type="RefSeq" id="WP_126764389.1">
    <property type="nucleotide sequence ID" value="NZ_JBHLTZ010000014.1"/>
</dbReference>
<organism evidence="1 2">
    <name type="scientific">Pseudidiomarina halophila</name>
    <dbReference type="NCBI Taxonomy" id="1449799"/>
    <lineage>
        <taxon>Bacteria</taxon>
        <taxon>Pseudomonadati</taxon>
        <taxon>Pseudomonadota</taxon>
        <taxon>Gammaproteobacteria</taxon>
        <taxon>Alteromonadales</taxon>
        <taxon>Idiomarinaceae</taxon>
        <taxon>Pseudidiomarina</taxon>
    </lineage>
</organism>
<gene>
    <name evidence="1" type="ORF">CWI69_11235</name>
</gene>
<keyword evidence="2" id="KW-1185">Reference proteome</keyword>
<dbReference type="AlphaFoldDB" id="A0A432XS57"/>